<comment type="similarity">
    <text evidence="3 11">Belongs to the alpha-carbonic anhydrase family.</text>
</comment>
<dbReference type="EC" id="4.2.1.1" evidence="11"/>
<dbReference type="CDD" id="cd00326">
    <property type="entry name" value="alpha_CA"/>
    <property type="match status" value="1"/>
</dbReference>
<comment type="catalytic activity">
    <reaction evidence="8">
        <text>urea = cyanamide + H2O</text>
        <dbReference type="Rhea" id="RHEA:23056"/>
        <dbReference type="ChEBI" id="CHEBI:15377"/>
        <dbReference type="ChEBI" id="CHEBI:16199"/>
        <dbReference type="ChEBI" id="CHEBI:16698"/>
        <dbReference type="EC" id="4.2.1.69"/>
    </reaction>
</comment>
<feature type="domain" description="Alpha-carbonic anhydrase" evidence="13">
    <location>
        <begin position="30"/>
        <end position="304"/>
    </location>
</feature>
<keyword evidence="7 11" id="KW-0456">Lyase</keyword>
<feature type="region of interest" description="Disordered" evidence="12">
    <location>
        <begin position="307"/>
        <end position="329"/>
    </location>
</feature>
<comment type="subcellular location">
    <subcellularLocation>
        <location evidence="2">Cytoplasm</location>
    </subcellularLocation>
</comment>
<dbReference type="PANTHER" id="PTHR18952">
    <property type="entry name" value="CARBONIC ANHYDRASE"/>
    <property type="match status" value="1"/>
</dbReference>
<keyword evidence="4" id="KW-0963">Cytoplasm</keyword>
<dbReference type="InterPro" id="IPR018338">
    <property type="entry name" value="Carbonic_anhydrase_a-class_CS"/>
</dbReference>
<dbReference type="AlphaFoldDB" id="A0A191ZDM7"/>
<comment type="function">
    <text evidence="9">Catalyzes the reversible hydration of carbon dioxide. Can hydrate cyanamide to urea.</text>
</comment>
<evidence type="ECO:0000256" key="6">
    <source>
        <dbReference type="ARBA" id="ARBA00022833"/>
    </source>
</evidence>
<comment type="function">
    <text evidence="11">Reversible hydration of carbon dioxide.</text>
</comment>
<dbReference type="SUPFAM" id="SSF51069">
    <property type="entry name" value="Carbonic anhydrase"/>
    <property type="match status" value="1"/>
</dbReference>
<dbReference type="InterPro" id="IPR001148">
    <property type="entry name" value="CA_dom"/>
</dbReference>
<dbReference type="PROSITE" id="PS51144">
    <property type="entry name" value="ALPHA_CA_2"/>
    <property type="match status" value="1"/>
</dbReference>
<name>A0A191ZDM7_HYDEL</name>
<evidence type="ECO:0000256" key="7">
    <source>
        <dbReference type="ARBA" id="ARBA00023239"/>
    </source>
</evidence>
<dbReference type="GO" id="GO:0008270">
    <property type="term" value="F:zinc ion binding"/>
    <property type="evidence" value="ECO:0007669"/>
    <property type="project" value="UniProtKB-UniRule"/>
</dbReference>
<protein>
    <recommendedName>
        <fullName evidence="11">Carbonic anhydrase</fullName>
        <ecNumber evidence="11">4.2.1.1</ecNumber>
    </recommendedName>
</protein>
<dbReference type="Pfam" id="PF00194">
    <property type="entry name" value="Carb_anhydrase"/>
    <property type="match status" value="1"/>
</dbReference>
<evidence type="ECO:0000313" key="14">
    <source>
        <dbReference type="EMBL" id="ANJ65972.1"/>
    </source>
</evidence>
<evidence type="ECO:0000259" key="13">
    <source>
        <dbReference type="PROSITE" id="PS51144"/>
    </source>
</evidence>
<evidence type="ECO:0000256" key="3">
    <source>
        <dbReference type="ARBA" id="ARBA00010718"/>
    </source>
</evidence>
<evidence type="ECO:0000256" key="4">
    <source>
        <dbReference type="ARBA" id="ARBA00022490"/>
    </source>
</evidence>
<feature type="region of interest" description="Disordered" evidence="12">
    <location>
        <begin position="1"/>
        <end position="21"/>
    </location>
</feature>
<comment type="catalytic activity">
    <reaction evidence="10 11">
        <text>hydrogencarbonate + H(+) = CO2 + H2O</text>
        <dbReference type="Rhea" id="RHEA:10748"/>
        <dbReference type="ChEBI" id="CHEBI:15377"/>
        <dbReference type="ChEBI" id="CHEBI:15378"/>
        <dbReference type="ChEBI" id="CHEBI:16526"/>
        <dbReference type="ChEBI" id="CHEBI:17544"/>
        <dbReference type="EC" id="4.2.1.1"/>
    </reaction>
</comment>
<evidence type="ECO:0000256" key="10">
    <source>
        <dbReference type="ARBA" id="ARBA00048348"/>
    </source>
</evidence>
<dbReference type="PANTHER" id="PTHR18952:SF282">
    <property type="entry name" value="CARBONIC ANHYDRASE 1"/>
    <property type="match status" value="1"/>
</dbReference>
<comment type="cofactor">
    <cofactor evidence="1 11">
        <name>Zn(2+)</name>
        <dbReference type="ChEBI" id="CHEBI:29105"/>
    </cofactor>
</comment>
<dbReference type="EMBL" id="KX129946">
    <property type="protein sequence ID" value="ANJ65972.1"/>
    <property type="molecule type" value="mRNA"/>
</dbReference>
<evidence type="ECO:0000256" key="12">
    <source>
        <dbReference type="SAM" id="MobiDB-lite"/>
    </source>
</evidence>
<evidence type="ECO:0000256" key="11">
    <source>
        <dbReference type="RuleBase" id="RU367011"/>
    </source>
</evidence>
<dbReference type="GO" id="GO:0005737">
    <property type="term" value="C:cytoplasm"/>
    <property type="evidence" value="ECO:0007669"/>
    <property type="project" value="UniProtKB-SubCell"/>
</dbReference>
<sequence length="329" mass="37399">MGGENSKFSAKRAREIADTHTSKWTSANELDWGYGRDRGPDKWWVYYPKAAGDRQSPINIEPDEAVLDTSLKQVPLQIRDDTDDRLRVRIRNTGHGWVVDVKDKNAFVTGGPAEKGKYYLEQFHMHWGEEDAIGSEHTLRGDYFAGELHFVYWNSAYGSFEEASDKPDGLLVTAVWLKLDSSGQTRGMEMLDIVTQCCEQIAHKGDSAELPVAYNTLCLLPEDLHKYWVYSGSLTTPPCFESVTWLILHEAMPITPQQLARCRTLFSHTRNAPCIQFCDDHKGRVLTNYRPVQPLRNRIVRTVEKTCNTTPHGDGKTDGNVQQKRMFSS</sequence>
<dbReference type="Gene3D" id="3.10.200.10">
    <property type="entry name" value="Alpha carbonic anhydrase"/>
    <property type="match status" value="1"/>
</dbReference>
<dbReference type="InterPro" id="IPR036398">
    <property type="entry name" value="CA_dom_sf"/>
</dbReference>
<evidence type="ECO:0000256" key="9">
    <source>
        <dbReference type="ARBA" id="ARBA00045744"/>
    </source>
</evidence>
<reference evidence="14" key="1">
    <citation type="submission" date="2016-04" db="EMBL/GenBank/DDBJ databases">
        <title>Expression and localization of carbonic anhydrase genes in the serpulid polychaete, Hydroides elegans.</title>
        <authorList>
            <person name="Batzel G."/>
            <person name="Nedved B.T."/>
            <person name="Hadfield M.G."/>
        </authorList>
    </citation>
    <scope>NUCLEOTIDE SEQUENCE</scope>
    <source>
        <strain evidence="14">HeCA12</strain>
    </source>
</reference>
<organism evidence="14">
    <name type="scientific">Hydroides elegans</name>
    <name type="common">Polychaete tubeworm</name>
    <dbReference type="NCBI Taxonomy" id="216498"/>
    <lineage>
        <taxon>Eukaryota</taxon>
        <taxon>Metazoa</taxon>
        <taxon>Spiralia</taxon>
        <taxon>Lophotrochozoa</taxon>
        <taxon>Annelida</taxon>
        <taxon>Polychaeta</taxon>
        <taxon>Sedentaria</taxon>
        <taxon>Canalipalpata</taxon>
        <taxon>Sabellida</taxon>
        <taxon>Serpulidae</taxon>
        <taxon>Hydroides</taxon>
    </lineage>
</organism>
<dbReference type="SMART" id="SM01057">
    <property type="entry name" value="Carb_anhydrase"/>
    <property type="match status" value="1"/>
</dbReference>
<evidence type="ECO:0000256" key="8">
    <source>
        <dbReference type="ARBA" id="ARBA00036058"/>
    </source>
</evidence>
<dbReference type="PROSITE" id="PS00162">
    <property type="entry name" value="ALPHA_CA_1"/>
    <property type="match status" value="1"/>
</dbReference>
<dbReference type="InterPro" id="IPR023561">
    <property type="entry name" value="Carbonic_anhydrase_a-class"/>
</dbReference>
<accession>A0A191ZDM7</accession>
<feature type="compositionally biased region" description="Basic and acidic residues" evidence="12">
    <location>
        <begin position="12"/>
        <end position="21"/>
    </location>
</feature>
<feature type="compositionally biased region" description="Polar residues" evidence="12">
    <location>
        <begin position="319"/>
        <end position="329"/>
    </location>
</feature>
<dbReference type="GO" id="GO:0018820">
    <property type="term" value="F:cyanamide hydratase activity"/>
    <property type="evidence" value="ECO:0007669"/>
    <property type="project" value="UniProtKB-EC"/>
</dbReference>
<feature type="non-terminal residue" evidence="14">
    <location>
        <position position="329"/>
    </location>
</feature>
<evidence type="ECO:0000256" key="5">
    <source>
        <dbReference type="ARBA" id="ARBA00022723"/>
    </source>
</evidence>
<evidence type="ECO:0000256" key="1">
    <source>
        <dbReference type="ARBA" id="ARBA00001947"/>
    </source>
</evidence>
<keyword evidence="5 11" id="KW-0479">Metal-binding</keyword>
<proteinExistence type="evidence at transcript level"/>
<keyword evidence="6 11" id="KW-0862">Zinc</keyword>
<dbReference type="GO" id="GO:0004089">
    <property type="term" value="F:carbonate dehydratase activity"/>
    <property type="evidence" value="ECO:0007669"/>
    <property type="project" value="UniProtKB-UniRule"/>
</dbReference>
<evidence type="ECO:0000256" key="2">
    <source>
        <dbReference type="ARBA" id="ARBA00004496"/>
    </source>
</evidence>